<comment type="subunit">
    <text evidence="1">Homodimer.</text>
</comment>
<evidence type="ECO:0000256" key="4">
    <source>
        <dbReference type="ARBA" id="ARBA00022840"/>
    </source>
</evidence>
<evidence type="ECO:0000313" key="8">
    <source>
        <dbReference type="Proteomes" id="UP000229278"/>
    </source>
</evidence>
<feature type="domain" description="Aminoacyl-transfer RNA synthetases class-II family profile" evidence="6">
    <location>
        <begin position="15"/>
        <end position="325"/>
    </location>
</feature>
<gene>
    <name evidence="7" type="ORF">CSA09_00735</name>
</gene>
<name>A0A2G6PGF7_9GAMM</name>
<dbReference type="GO" id="GO:0006430">
    <property type="term" value="P:lysyl-tRNA aminoacylation"/>
    <property type="evidence" value="ECO:0007669"/>
    <property type="project" value="InterPro"/>
</dbReference>
<dbReference type="EMBL" id="PDTV01000004">
    <property type="protein sequence ID" value="PIE83651.1"/>
    <property type="molecule type" value="Genomic_DNA"/>
</dbReference>
<dbReference type="PANTHER" id="PTHR42918:SF6">
    <property type="entry name" value="ELONGATION FACTOR P--(R)-BETA-LYSINE LIGASE"/>
    <property type="match status" value="1"/>
</dbReference>
<evidence type="ECO:0000313" key="7">
    <source>
        <dbReference type="EMBL" id="PIE83651.1"/>
    </source>
</evidence>
<dbReference type="PANTHER" id="PTHR42918">
    <property type="entry name" value="LYSYL-TRNA SYNTHETASE"/>
    <property type="match status" value="1"/>
</dbReference>
<accession>A0A2G6PGF7</accession>
<dbReference type="NCBIfam" id="NF006828">
    <property type="entry name" value="PRK09350.1"/>
    <property type="match status" value="1"/>
</dbReference>
<dbReference type="GO" id="GO:0005524">
    <property type="term" value="F:ATP binding"/>
    <property type="evidence" value="ECO:0007669"/>
    <property type="project" value="UniProtKB-KW"/>
</dbReference>
<dbReference type="PRINTS" id="PR00982">
    <property type="entry name" value="TRNASYNTHLYS"/>
</dbReference>
<evidence type="ECO:0000256" key="1">
    <source>
        <dbReference type="ARBA" id="ARBA00011738"/>
    </source>
</evidence>
<dbReference type="PROSITE" id="PS50862">
    <property type="entry name" value="AA_TRNA_LIGASE_II"/>
    <property type="match status" value="1"/>
</dbReference>
<keyword evidence="3" id="KW-0547">Nucleotide-binding</keyword>
<evidence type="ECO:0000259" key="6">
    <source>
        <dbReference type="PROSITE" id="PS50862"/>
    </source>
</evidence>
<dbReference type="InterPro" id="IPR004525">
    <property type="entry name" value="EpmA"/>
</dbReference>
<evidence type="ECO:0000256" key="3">
    <source>
        <dbReference type="ARBA" id="ARBA00022741"/>
    </source>
</evidence>
<evidence type="ECO:0000256" key="5">
    <source>
        <dbReference type="ARBA" id="ARBA00052794"/>
    </source>
</evidence>
<reference evidence="7 8" key="1">
    <citation type="submission" date="2017-10" db="EMBL/GenBank/DDBJ databases">
        <title>Novel microbial diversity and functional potential in the marine mammal oral microbiome.</title>
        <authorList>
            <person name="Dudek N.K."/>
            <person name="Sun C.L."/>
            <person name="Burstein D."/>
            <person name="Kantor R.S."/>
            <person name="Aliaga Goltsman D.S."/>
            <person name="Bik E.M."/>
            <person name="Thomas B.C."/>
            <person name="Banfield J.F."/>
            <person name="Relman D.A."/>
        </authorList>
    </citation>
    <scope>NUCLEOTIDE SEQUENCE [LARGE SCALE GENOMIC DNA]</scope>
    <source>
        <strain evidence="7">DOLJORAL78_50_517</strain>
    </source>
</reference>
<evidence type="ECO:0000256" key="2">
    <source>
        <dbReference type="ARBA" id="ARBA00022598"/>
    </source>
</evidence>
<dbReference type="AlphaFoldDB" id="A0A2G6PGF7"/>
<dbReference type="Pfam" id="PF00152">
    <property type="entry name" value="tRNA-synt_2"/>
    <property type="match status" value="1"/>
</dbReference>
<dbReference type="FunFam" id="3.30.930.10:FF:000017">
    <property type="entry name" value="Elongation factor P--(R)-beta-lysine ligase"/>
    <property type="match status" value="1"/>
</dbReference>
<dbReference type="SUPFAM" id="SSF55681">
    <property type="entry name" value="Class II aaRS and biotin synthetases"/>
    <property type="match status" value="1"/>
</dbReference>
<keyword evidence="4" id="KW-0067">ATP-binding</keyword>
<dbReference type="InterPro" id="IPR018149">
    <property type="entry name" value="Lys-tRNA-synth_II_C"/>
</dbReference>
<dbReference type="InterPro" id="IPR004364">
    <property type="entry name" value="Aa-tRNA-synt_II"/>
</dbReference>
<dbReference type="GO" id="GO:0005829">
    <property type="term" value="C:cytosol"/>
    <property type="evidence" value="ECO:0007669"/>
    <property type="project" value="TreeGrafter"/>
</dbReference>
<comment type="caution">
    <text evidence="7">The sequence shown here is derived from an EMBL/GenBank/DDBJ whole genome shotgun (WGS) entry which is preliminary data.</text>
</comment>
<dbReference type="GO" id="GO:0004824">
    <property type="term" value="F:lysine-tRNA ligase activity"/>
    <property type="evidence" value="ECO:0007669"/>
    <property type="project" value="InterPro"/>
</dbReference>
<dbReference type="GO" id="GO:0000049">
    <property type="term" value="F:tRNA binding"/>
    <property type="evidence" value="ECO:0007669"/>
    <property type="project" value="TreeGrafter"/>
</dbReference>
<dbReference type="NCBIfam" id="TIGR00462">
    <property type="entry name" value="genX"/>
    <property type="match status" value="1"/>
</dbReference>
<keyword evidence="2" id="KW-0436">Ligase</keyword>
<dbReference type="InterPro" id="IPR045864">
    <property type="entry name" value="aa-tRNA-synth_II/BPL/LPL"/>
</dbReference>
<protein>
    <submittedName>
        <fullName evidence="7">EF-P lysine aminoacylase GenX</fullName>
    </submittedName>
</protein>
<dbReference type="InterPro" id="IPR006195">
    <property type="entry name" value="aa-tRNA-synth_II"/>
</dbReference>
<dbReference type="Proteomes" id="UP000229278">
    <property type="component" value="Unassembled WGS sequence"/>
</dbReference>
<comment type="catalytic activity">
    <reaction evidence="5">
        <text>D-beta-lysine + L-lysyl-[protein] + ATP = N(6)-((3R)-3,6-diaminohexanoyl)-L-lysyl-[protein] + AMP + diphosphate + H(+)</text>
        <dbReference type="Rhea" id="RHEA:83435"/>
        <dbReference type="Rhea" id="RHEA-COMP:9752"/>
        <dbReference type="Rhea" id="RHEA-COMP:20131"/>
        <dbReference type="ChEBI" id="CHEBI:15378"/>
        <dbReference type="ChEBI" id="CHEBI:29969"/>
        <dbReference type="ChEBI" id="CHEBI:30616"/>
        <dbReference type="ChEBI" id="CHEBI:33019"/>
        <dbReference type="ChEBI" id="CHEBI:84138"/>
        <dbReference type="ChEBI" id="CHEBI:156053"/>
        <dbReference type="ChEBI" id="CHEBI:456215"/>
    </reaction>
    <physiologicalReaction direction="left-to-right" evidence="5">
        <dbReference type="Rhea" id="RHEA:83436"/>
    </physiologicalReaction>
</comment>
<proteinExistence type="predicted"/>
<organism evidence="7 8">
    <name type="scientific">Candidatus Contendibacter odensensis</name>
    <dbReference type="NCBI Taxonomy" id="1400860"/>
    <lineage>
        <taxon>Bacteria</taxon>
        <taxon>Pseudomonadati</taxon>
        <taxon>Pseudomonadota</taxon>
        <taxon>Gammaproteobacteria</taxon>
        <taxon>Candidatus Competibacteraceae</taxon>
        <taxon>Candidatus Contendibacter</taxon>
    </lineage>
</organism>
<sequence>MYPHDWRPSADWSTLRLRAKLLAQTRAFFADRQVLEVETPVLSAAAITDPHLHSFSVHFSGSGTRQGQTLYLQTSPEFPMKRLLAAGSGCIYQISRVFRNNELGHRHNPEFTLLEWYRTGFDHHRLMDEVAALVTELLGQRLLQQTPEYWCYGELFRHFLNLDPHQATTTELAACAKQQSVSIPPNMPSDDTDPWLDLLLTHCIEPHMGKGRLAFVYDYPVSQAALARLRHDDPPVGERFELYLNGVELANGFHELGDAAEQRDRFEAENAARSAQGQPRMPLDEHLLAALDAGLPACAGVALGFDRLVMLAAGKKTLAEILAFPFECA</sequence>
<dbReference type="Gene3D" id="3.30.930.10">
    <property type="entry name" value="Bira Bifunctional Protein, Domain 2"/>
    <property type="match status" value="1"/>
</dbReference>